<dbReference type="EMBL" id="CAQQ02154387">
    <property type="status" value="NOT_ANNOTATED_CDS"/>
    <property type="molecule type" value="Genomic_DNA"/>
</dbReference>
<dbReference type="Proteomes" id="UP000015102">
    <property type="component" value="Unassembled WGS sequence"/>
</dbReference>
<evidence type="ECO:0000313" key="1">
    <source>
        <dbReference type="EnsemblMetazoa" id="MESCA000967-PA"/>
    </source>
</evidence>
<dbReference type="AlphaFoldDB" id="T1GCF6"/>
<reference evidence="2" key="1">
    <citation type="submission" date="2013-02" db="EMBL/GenBank/DDBJ databases">
        <authorList>
            <person name="Hughes D."/>
        </authorList>
    </citation>
    <scope>NUCLEOTIDE SEQUENCE</scope>
    <source>
        <strain>Durham</strain>
        <strain evidence="2">NC isolate 2 -- Noor lab</strain>
    </source>
</reference>
<organism evidence="1 2">
    <name type="scientific">Megaselia scalaris</name>
    <name type="common">Humpbacked fly</name>
    <name type="synonym">Phora scalaris</name>
    <dbReference type="NCBI Taxonomy" id="36166"/>
    <lineage>
        <taxon>Eukaryota</taxon>
        <taxon>Metazoa</taxon>
        <taxon>Ecdysozoa</taxon>
        <taxon>Arthropoda</taxon>
        <taxon>Hexapoda</taxon>
        <taxon>Insecta</taxon>
        <taxon>Pterygota</taxon>
        <taxon>Neoptera</taxon>
        <taxon>Endopterygota</taxon>
        <taxon>Diptera</taxon>
        <taxon>Brachycera</taxon>
        <taxon>Muscomorpha</taxon>
        <taxon>Platypezoidea</taxon>
        <taxon>Phoridae</taxon>
        <taxon>Megaseliini</taxon>
        <taxon>Megaselia</taxon>
    </lineage>
</organism>
<dbReference type="EMBL" id="CAQQ02154386">
    <property type="status" value="NOT_ANNOTATED_CDS"/>
    <property type="molecule type" value="Genomic_DNA"/>
</dbReference>
<evidence type="ECO:0000313" key="2">
    <source>
        <dbReference type="Proteomes" id="UP000015102"/>
    </source>
</evidence>
<protein>
    <submittedName>
        <fullName evidence="1">Uncharacterized protein</fullName>
    </submittedName>
</protein>
<dbReference type="HOGENOM" id="CLU_2760718_0_0_1"/>
<reference evidence="1" key="2">
    <citation type="submission" date="2015-06" db="UniProtKB">
        <authorList>
            <consortium name="EnsemblMetazoa"/>
        </authorList>
    </citation>
    <scope>IDENTIFICATION</scope>
</reference>
<keyword evidence="2" id="KW-1185">Reference proteome</keyword>
<sequence>MQRFVKKVQLLARQLIPSSASQINLDQRMNTAIIQSMEMFSNHGIQNKEISVTVCFRKLRECSYSTSATE</sequence>
<name>T1GCF6_MEGSC</name>
<proteinExistence type="predicted"/>
<dbReference type="EnsemblMetazoa" id="MESCA000967-RA">
    <property type="protein sequence ID" value="MESCA000967-PA"/>
    <property type="gene ID" value="MESCA000967"/>
</dbReference>
<accession>T1GCF6</accession>